<evidence type="ECO:0000313" key="5">
    <source>
        <dbReference type="Proteomes" id="UP000824037"/>
    </source>
</evidence>
<protein>
    <submittedName>
        <fullName evidence="4">PH domain-containing protein</fullName>
    </submittedName>
</protein>
<accession>A0A9D2EHX2</accession>
<feature type="transmembrane region" description="Helical" evidence="2">
    <location>
        <begin position="39"/>
        <end position="62"/>
    </location>
</feature>
<sequence>MHEAGPTPSPTGTVPPEPKTSDGAPRPPRHRVAPGARTYWLLTRVLVLVLALAATLVPALFWEGGRPWLLGAAAALTVLLLPGLILAPWLRYRTHRWEVTGTAVYSRTGWLGRQWRIAPLSRVQTVEAKRNVLHRILGLAAVSVTTGSAQGAVLVQGLSAQTADDLVVQLTDAVAETRGDAT</sequence>
<proteinExistence type="predicted"/>
<evidence type="ECO:0000256" key="1">
    <source>
        <dbReference type="SAM" id="MobiDB-lite"/>
    </source>
</evidence>
<reference evidence="4" key="1">
    <citation type="journal article" date="2021" name="PeerJ">
        <title>Extensive microbial diversity within the chicken gut microbiome revealed by metagenomics and culture.</title>
        <authorList>
            <person name="Gilroy R."/>
            <person name="Ravi A."/>
            <person name="Getino M."/>
            <person name="Pursley I."/>
            <person name="Horton D.L."/>
            <person name="Alikhan N.F."/>
            <person name="Baker D."/>
            <person name="Gharbi K."/>
            <person name="Hall N."/>
            <person name="Watson M."/>
            <person name="Adriaenssens E.M."/>
            <person name="Foster-Nyarko E."/>
            <person name="Jarju S."/>
            <person name="Secka A."/>
            <person name="Antonio M."/>
            <person name="Oren A."/>
            <person name="Chaudhuri R.R."/>
            <person name="La Ragione R."/>
            <person name="Hildebrand F."/>
            <person name="Pallen M.J."/>
        </authorList>
    </citation>
    <scope>NUCLEOTIDE SEQUENCE</scope>
    <source>
        <strain evidence="4">ChiGjej4B4-7305</strain>
    </source>
</reference>
<feature type="region of interest" description="Disordered" evidence="1">
    <location>
        <begin position="1"/>
        <end position="31"/>
    </location>
</feature>
<keyword evidence="2" id="KW-0812">Transmembrane</keyword>
<feature type="transmembrane region" description="Helical" evidence="2">
    <location>
        <begin position="68"/>
        <end position="90"/>
    </location>
</feature>
<reference evidence="4" key="2">
    <citation type="submission" date="2021-04" db="EMBL/GenBank/DDBJ databases">
        <authorList>
            <person name="Gilroy R."/>
        </authorList>
    </citation>
    <scope>NUCLEOTIDE SEQUENCE</scope>
    <source>
        <strain evidence="4">ChiGjej4B4-7305</strain>
    </source>
</reference>
<comment type="caution">
    <text evidence="4">The sequence shown here is derived from an EMBL/GenBank/DDBJ whole genome shotgun (WGS) entry which is preliminary data.</text>
</comment>
<dbReference type="Pfam" id="PF03703">
    <property type="entry name" value="bPH_2"/>
    <property type="match status" value="1"/>
</dbReference>
<feature type="domain" description="YdbS-like PH" evidence="3">
    <location>
        <begin position="92"/>
        <end position="166"/>
    </location>
</feature>
<dbReference type="InterPro" id="IPR005182">
    <property type="entry name" value="YdbS-like_PH"/>
</dbReference>
<evidence type="ECO:0000259" key="3">
    <source>
        <dbReference type="Pfam" id="PF03703"/>
    </source>
</evidence>
<evidence type="ECO:0000313" key="4">
    <source>
        <dbReference type="EMBL" id="HIZ38038.1"/>
    </source>
</evidence>
<dbReference type="PANTHER" id="PTHR34473:SF3">
    <property type="entry name" value="TRANSMEMBRANE PROTEIN-RELATED"/>
    <property type="match status" value="1"/>
</dbReference>
<dbReference type="EMBL" id="DXBY01000337">
    <property type="protein sequence ID" value="HIZ38038.1"/>
    <property type="molecule type" value="Genomic_DNA"/>
</dbReference>
<evidence type="ECO:0000256" key="2">
    <source>
        <dbReference type="SAM" id="Phobius"/>
    </source>
</evidence>
<gene>
    <name evidence="4" type="ORF">H9815_19865</name>
</gene>
<dbReference type="Proteomes" id="UP000824037">
    <property type="component" value="Unassembled WGS sequence"/>
</dbReference>
<name>A0A9D2EHX2_9MICO</name>
<dbReference type="AlphaFoldDB" id="A0A9D2EHX2"/>
<organism evidence="4 5">
    <name type="scientific">Candidatus Ruania gallistercoris</name>
    <dbReference type="NCBI Taxonomy" id="2838746"/>
    <lineage>
        <taxon>Bacteria</taxon>
        <taxon>Bacillati</taxon>
        <taxon>Actinomycetota</taxon>
        <taxon>Actinomycetes</taxon>
        <taxon>Micrococcales</taxon>
        <taxon>Ruaniaceae</taxon>
        <taxon>Ruania</taxon>
    </lineage>
</organism>
<dbReference type="PANTHER" id="PTHR34473">
    <property type="entry name" value="UPF0699 TRANSMEMBRANE PROTEIN YDBS"/>
    <property type="match status" value="1"/>
</dbReference>
<keyword evidence="2" id="KW-0472">Membrane</keyword>
<keyword evidence="2" id="KW-1133">Transmembrane helix</keyword>
<feature type="compositionally biased region" description="Pro residues" evidence="1">
    <location>
        <begin position="7"/>
        <end position="18"/>
    </location>
</feature>